<dbReference type="Pfam" id="PF14577">
    <property type="entry name" value="SEO_C"/>
    <property type="match status" value="1"/>
</dbReference>
<protein>
    <recommendedName>
        <fullName evidence="6">Protein SIEVE ELEMENT OCCLUSION B-like</fullName>
    </recommendedName>
</protein>
<evidence type="ECO:0008006" key="6">
    <source>
        <dbReference type="Google" id="ProtNLM"/>
    </source>
</evidence>
<keyword evidence="5" id="KW-1185">Reference proteome</keyword>
<evidence type="ECO:0000256" key="1">
    <source>
        <dbReference type="SAM" id="Coils"/>
    </source>
</evidence>
<proteinExistence type="predicted"/>
<accession>A0ABU6SUY8</accession>
<comment type="caution">
    <text evidence="4">The sequence shown here is derived from an EMBL/GenBank/DDBJ whole genome shotgun (WGS) entry which is preliminary data.</text>
</comment>
<dbReference type="InterPro" id="IPR039299">
    <property type="entry name" value="SEOA"/>
</dbReference>
<dbReference type="PANTHER" id="PTHR33232:SF18">
    <property type="entry name" value="PROTEIN SIEVE ELEMENT OCCLUSION B-LIKE"/>
    <property type="match status" value="1"/>
</dbReference>
<sequence length="695" mass="77968">MATRILKSAASAVTTATTSAVATLSPPVTTPKIAYVTLPFNPFDAADDVISKNIIGIHDAQAVRQDVDSLYGVVSNIVKSSASIGSSIDLKQVKSIDLVEDKVPQSGFKPSYTLLKEIACQMTCHSFNTTNAHESVVGVLEKLKSYTWDTKAVIALSAFSLDFGETWRLSLVQAKKELSAFELHVFKLEDEPSVDAKTTKENNADLISALVDRTLQLIDGIIKLEKLIVNKNYTNKDVPTLFKAPRDLYTYWVKNEIVARVKVVLSQLNADLEQIKLEIDALEDITWRLTVFQTPSGILELLRALILPKDIKQLDIFDSTTKQLVNLDELKTQNLFLFISGLDNIEDEITSLKPIHDSITKDKDRKDYKILWVPVVENWTDEAKEKFERLKSLIPWYVVQYFSPIKGYKPLKEEWGYNGKPIVVATNARGEVINKNALHLILVWGISAFPFRPEDEIIVSQNGKWLWSEIIKIYPDVEAALGNPNTIVFFYGGTDIKVTQKYDTLLEKIKKDPVTSQTDTPIVTINLSTVDITTQNKFWLNITNSFLSKIQKPDFNLDSTLKDIQTLLSMKTENGWSLVSKGKNVLTFGYNEVITTVLETFDTWKNRVPHVGFEFAFKEKYEVTVTSVAVHCVHFELNNIRSGVPNNVTCPNPSCGLNMEVQSVNYKCCHGVVHKDQSTANGEVLTLKGPIVVPK</sequence>
<keyword evidence="1" id="KW-0175">Coiled coil</keyword>
<dbReference type="EMBL" id="JASCZI010061997">
    <property type="protein sequence ID" value="MED6139880.1"/>
    <property type="molecule type" value="Genomic_DNA"/>
</dbReference>
<dbReference type="Pfam" id="PF14576">
    <property type="entry name" value="SEO_N"/>
    <property type="match status" value="1"/>
</dbReference>
<dbReference type="PANTHER" id="PTHR33232">
    <property type="entry name" value="PROTEIN SIEVE ELEMENT OCCLUSION B-LIKE"/>
    <property type="match status" value="1"/>
</dbReference>
<dbReference type="Proteomes" id="UP001341840">
    <property type="component" value="Unassembled WGS sequence"/>
</dbReference>
<name>A0ABU6SUY8_9FABA</name>
<organism evidence="4 5">
    <name type="scientific">Stylosanthes scabra</name>
    <dbReference type="NCBI Taxonomy" id="79078"/>
    <lineage>
        <taxon>Eukaryota</taxon>
        <taxon>Viridiplantae</taxon>
        <taxon>Streptophyta</taxon>
        <taxon>Embryophyta</taxon>
        <taxon>Tracheophyta</taxon>
        <taxon>Spermatophyta</taxon>
        <taxon>Magnoliopsida</taxon>
        <taxon>eudicotyledons</taxon>
        <taxon>Gunneridae</taxon>
        <taxon>Pentapetalae</taxon>
        <taxon>rosids</taxon>
        <taxon>fabids</taxon>
        <taxon>Fabales</taxon>
        <taxon>Fabaceae</taxon>
        <taxon>Papilionoideae</taxon>
        <taxon>50 kb inversion clade</taxon>
        <taxon>dalbergioids sensu lato</taxon>
        <taxon>Dalbergieae</taxon>
        <taxon>Pterocarpus clade</taxon>
        <taxon>Stylosanthes</taxon>
    </lineage>
</organism>
<evidence type="ECO:0000313" key="5">
    <source>
        <dbReference type="Proteomes" id="UP001341840"/>
    </source>
</evidence>
<evidence type="ECO:0000313" key="4">
    <source>
        <dbReference type="EMBL" id="MED6139880.1"/>
    </source>
</evidence>
<dbReference type="InterPro" id="IPR027944">
    <property type="entry name" value="SEO_C"/>
</dbReference>
<evidence type="ECO:0000259" key="2">
    <source>
        <dbReference type="Pfam" id="PF14576"/>
    </source>
</evidence>
<reference evidence="4 5" key="1">
    <citation type="journal article" date="2023" name="Plants (Basel)">
        <title>Bridging the Gap: Combining Genomics and Transcriptomics Approaches to Understand Stylosanthes scabra, an Orphan Legume from the Brazilian Caatinga.</title>
        <authorList>
            <person name="Ferreira-Neto J.R.C."/>
            <person name="da Silva M.D."/>
            <person name="Binneck E."/>
            <person name="de Melo N.F."/>
            <person name="da Silva R.H."/>
            <person name="de Melo A.L.T.M."/>
            <person name="Pandolfi V."/>
            <person name="Bustamante F.O."/>
            <person name="Brasileiro-Vidal A.C."/>
            <person name="Benko-Iseppon A.M."/>
        </authorList>
    </citation>
    <scope>NUCLEOTIDE SEQUENCE [LARGE SCALE GENOMIC DNA]</scope>
    <source>
        <tissue evidence="4">Leaves</tissue>
    </source>
</reference>
<feature type="domain" description="Sieve element occlusion C-terminal" evidence="3">
    <location>
        <begin position="522"/>
        <end position="670"/>
    </location>
</feature>
<evidence type="ECO:0000259" key="3">
    <source>
        <dbReference type="Pfam" id="PF14577"/>
    </source>
</evidence>
<feature type="domain" description="Sieve element occlusion N-terminal" evidence="2">
    <location>
        <begin position="47"/>
        <end position="269"/>
    </location>
</feature>
<feature type="coiled-coil region" evidence="1">
    <location>
        <begin position="258"/>
        <end position="285"/>
    </location>
</feature>
<dbReference type="InterPro" id="IPR027942">
    <property type="entry name" value="SEO_N"/>
</dbReference>
<gene>
    <name evidence="4" type="ORF">PIB30_088088</name>
</gene>